<sequence length="373" mass="41785">MIKKTFLVFLSSVLFLVFAVGCSSEGSGDKSAFKQSVDLEEVNAALKGKETENTSVDGRTGAASSVASNQYDPYQRYSSLWNSELFNDERFKLNVILTPSEKKEARVLSRSFESHMDRAKLFMHYLLSELKERNLPVELAAIPLVESGFDLRARSHAGAHGPWQFTRQTGKSFGLEVSSHYDEFYDFVASTQASLDYLEHLYSEFHNWDFALIAYNQGEFGVKKVIRRAKNAGVKNLTVNNMGFTKMGRTYLKRVRAYADIMRHPKAYGVEYPEIENRPMFKRVQIAGRLSSMKEAAKLSGADLQTLKLLNAGYLTDSLKSKKQHGLLVPVENVAQLERALGISTETTLPLPGVKQNTELANIDSKQANLAVN</sequence>
<accession>A0A9D1WC94</accession>
<feature type="domain" description="Transglycosylase SLT" evidence="3">
    <location>
        <begin position="130"/>
        <end position="236"/>
    </location>
</feature>
<gene>
    <name evidence="4" type="ORF">H9850_02905</name>
</gene>
<proteinExistence type="inferred from homology"/>
<evidence type="ECO:0000313" key="5">
    <source>
        <dbReference type="Proteomes" id="UP000886829"/>
    </source>
</evidence>
<dbReference type="PANTHER" id="PTHR37423:SF2">
    <property type="entry name" value="MEMBRANE-BOUND LYTIC MUREIN TRANSGLYCOSYLASE C"/>
    <property type="match status" value="1"/>
</dbReference>
<evidence type="ECO:0000256" key="2">
    <source>
        <dbReference type="SAM" id="SignalP"/>
    </source>
</evidence>
<comment type="similarity">
    <text evidence="1">Belongs to the transglycosylase Slt family.</text>
</comment>
<dbReference type="CDD" id="cd16894">
    <property type="entry name" value="MltD-like"/>
    <property type="match status" value="1"/>
</dbReference>
<reference evidence="4" key="1">
    <citation type="journal article" date="2021" name="PeerJ">
        <title>Extensive microbial diversity within the chicken gut microbiome revealed by metagenomics and culture.</title>
        <authorList>
            <person name="Gilroy R."/>
            <person name="Ravi A."/>
            <person name="Getino M."/>
            <person name="Pursley I."/>
            <person name="Horton D.L."/>
            <person name="Alikhan N.F."/>
            <person name="Baker D."/>
            <person name="Gharbi K."/>
            <person name="Hall N."/>
            <person name="Watson M."/>
            <person name="Adriaenssens E.M."/>
            <person name="Foster-Nyarko E."/>
            <person name="Jarju S."/>
            <person name="Secka A."/>
            <person name="Antonio M."/>
            <person name="Oren A."/>
            <person name="Chaudhuri R.R."/>
            <person name="La Ragione R."/>
            <person name="Hildebrand F."/>
            <person name="Pallen M.J."/>
        </authorList>
    </citation>
    <scope>NUCLEOTIDE SEQUENCE</scope>
    <source>
        <strain evidence="4">USASDec5-558</strain>
    </source>
</reference>
<dbReference type="InterPro" id="IPR008258">
    <property type="entry name" value="Transglycosylase_SLT_dom_1"/>
</dbReference>
<feature type="chain" id="PRO_5038365252" evidence="2">
    <location>
        <begin position="20"/>
        <end position="373"/>
    </location>
</feature>
<name>A0A9D1WC94_9GAMM</name>
<dbReference type="Gene3D" id="1.10.530.10">
    <property type="match status" value="1"/>
</dbReference>
<dbReference type="SUPFAM" id="SSF53955">
    <property type="entry name" value="Lysozyme-like"/>
    <property type="match status" value="1"/>
</dbReference>
<comment type="caution">
    <text evidence="4">The sequence shown here is derived from an EMBL/GenBank/DDBJ whole genome shotgun (WGS) entry which is preliminary data.</text>
</comment>
<evidence type="ECO:0000259" key="3">
    <source>
        <dbReference type="Pfam" id="PF01464"/>
    </source>
</evidence>
<organism evidence="4 5">
    <name type="scientific">Candidatus Anaerobiospirillum pullistercoris</name>
    <dbReference type="NCBI Taxonomy" id="2838452"/>
    <lineage>
        <taxon>Bacteria</taxon>
        <taxon>Pseudomonadati</taxon>
        <taxon>Pseudomonadota</taxon>
        <taxon>Gammaproteobacteria</taxon>
        <taxon>Aeromonadales</taxon>
        <taxon>Succinivibrionaceae</taxon>
        <taxon>Anaerobiospirillum</taxon>
    </lineage>
</organism>
<evidence type="ECO:0000313" key="4">
    <source>
        <dbReference type="EMBL" id="HIX56403.1"/>
    </source>
</evidence>
<evidence type="ECO:0000256" key="1">
    <source>
        <dbReference type="ARBA" id="ARBA00007734"/>
    </source>
</evidence>
<reference evidence="4" key="2">
    <citation type="submission" date="2021-04" db="EMBL/GenBank/DDBJ databases">
        <authorList>
            <person name="Gilroy R."/>
        </authorList>
    </citation>
    <scope>NUCLEOTIDE SEQUENCE</scope>
    <source>
        <strain evidence="4">USASDec5-558</strain>
    </source>
</reference>
<dbReference type="PANTHER" id="PTHR37423">
    <property type="entry name" value="SOLUBLE LYTIC MUREIN TRANSGLYCOSYLASE-RELATED"/>
    <property type="match status" value="1"/>
</dbReference>
<protein>
    <submittedName>
        <fullName evidence="4">Transglycosylase SLT domain-containing protein</fullName>
    </submittedName>
</protein>
<dbReference type="EMBL" id="DXEV01000052">
    <property type="protein sequence ID" value="HIX56403.1"/>
    <property type="molecule type" value="Genomic_DNA"/>
</dbReference>
<dbReference type="AlphaFoldDB" id="A0A9D1WC94"/>
<dbReference type="PROSITE" id="PS51257">
    <property type="entry name" value="PROKAR_LIPOPROTEIN"/>
    <property type="match status" value="1"/>
</dbReference>
<dbReference type="InterPro" id="IPR023346">
    <property type="entry name" value="Lysozyme-like_dom_sf"/>
</dbReference>
<feature type="signal peptide" evidence="2">
    <location>
        <begin position="1"/>
        <end position="19"/>
    </location>
</feature>
<dbReference type="Pfam" id="PF01464">
    <property type="entry name" value="SLT"/>
    <property type="match status" value="1"/>
</dbReference>
<keyword evidence="2" id="KW-0732">Signal</keyword>
<dbReference type="Proteomes" id="UP000886829">
    <property type="component" value="Unassembled WGS sequence"/>
</dbReference>